<dbReference type="InterPro" id="IPR003779">
    <property type="entry name" value="CMD-like"/>
</dbReference>
<organism evidence="3 4">
    <name type="scientific">Vibrio olivae</name>
    <dbReference type="NCBI Taxonomy" id="1243002"/>
    <lineage>
        <taxon>Bacteria</taxon>
        <taxon>Pseudomonadati</taxon>
        <taxon>Pseudomonadota</taxon>
        <taxon>Gammaproteobacteria</taxon>
        <taxon>Vibrionales</taxon>
        <taxon>Vibrionaceae</taxon>
        <taxon>Vibrio</taxon>
    </lineage>
</organism>
<feature type="region of interest" description="Disordered" evidence="1">
    <location>
        <begin position="76"/>
        <end position="96"/>
    </location>
</feature>
<dbReference type="InterPro" id="IPR052512">
    <property type="entry name" value="4CMD/NDH-1_regulator"/>
</dbReference>
<feature type="domain" description="Carboxymuconolactone decarboxylase-like" evidence="2">
    <location>
        <begin position="121"/>
        <end position="200"/>
    </location>
</feature>
<feature type="compositionally biased region" description="Basic and acidic residues" evidence="1">
    <location>
        <begin position="76"/>
        <end position="85"/>
    </location>
</feature>
<sequence length="209" mass="22737">MQTEFSEKQLAIIPISAFTASGNIEKLKTSLNEGLDAGLSINEVKEVLVQLYAYAGFPRSLNGIGTLMSVVEERKQRGIEDDQGKDASPFPTDKTSLEFGTDNQTKLVGQAVAGPMFDFCPEIDHFLKAHLFGDIFERDVLSWQDRELATIAALANIDGVNSQLGSHIGISLNNGINPTLLEQFIGSLRKHCGDDIADNANQVLQNVLS</sequence>
<reference evidence="3 4" key="1">
    <citation type="submission" date="2024-09" db="EMBL/GenBank/DDBJ databases">
        <authorList>
            <person name="Sun Q."/>
            <person name="Mori K."/>
        </authorList>
    </citation>
    <scope>NUCLEOTIDE SEQUENCE [LARGE SCALE GENOMIC DNA]</scope>
    <source>
        <strain evidence="3 4">CECT 8064</strain>
    </source>
</reference>
<dbReference type="Gene3D" id="1.20.1290.10">
    <property type="entry name" value="AhpD-like"/>
    <property type="match status" value="1"/>
</dbReference>
<protein>
    <submittedName>
        <fullName evidence="3">Carboxymuconolactone decarboxylase family protein</fullName>
    </submittedName>
</protein>
<evidence type="ECO:0000256" key="1">
    <source>
        <dbReference type="SAM" id="MobiDB-lite"/>
    </source>
</evidence>
<accession>A0ABV5HSV8</accession>
<dbReference type="EMBL" id="JBHMEP010000008">
    <property type="protein sequence ID" value="MFB9136997.1"/>
    <property type="molecule type" value="Genomic_DNA"/>
</dbReference>
<comment type="caution">
    <text evidence="3">The sequence shown here is derived from an EMBL/GenBank/DDBJ whole genome shotgun (WGS) entry which is preliminary data.</text>
</comment>
<keyword evidence="4" id="KW-1185">Reference proteome</keyword>
<evidence type="ECO:0000313" key="3">
    <source>
        <dbReference type="EMBL" id="MFB9136997.1"/>
    </source>
</evidence>
<dbReference type="SUPFAM" id="SSF69118">
    <property type="entry name" value="AhpD-like"/>
    <property type="match status" value="1"/>
</dbReference>
<dbReference type="RefSeq" id="WP_390195774.1">
    <property type="nucleotide sequence ID" value="NZ_JBHMEP010000008.1"/>
</dbReference>
<dbReference type="PANTHER" id="PTHR33570">
    <property type="entry name" value="4-CARBOXYMUCONOLACTONE DECARBOXYLASE FAMILY PROTEIN"/>
    <property type="match status" value="1"/>
</dbReference>
<gene>
    <name evidence="3" type="ORF">ACFFUV_18665</name>
</gene>
<dbReference type="PANTHER" id="PTHR33570:SF2">
    <property type="entry name" value="CARBOXYMUCONOLACTONE DECARBOXYLASE-LIKE DOMAIN-CONTAINING PROTEIN"/>
    <property type="match status" value="1"/>
</dbReference>
<dbReference type="Proteomes" id="UP001589645">
    <property type="component" value="Unassembled WGS sequence"/>
</dbReference>
<dbReference type="Pfam" id="PF02627">
    <property type="entry name" value="CMD"/>
    <property type="match status" value="1"/>
</dbReference>
<dbReference type="InterPro" id="IPR029032">
    <property type="entry name" value="AhpD-like"/>
</dbReference>
<evidence type="ECO:0000313" key="4">
    <source>
        <dbReference type="Proteomes" id="UP001589645"/>
    </source>
</evidence>
<evidence type="ECO:0000259" key="2">
    <source>
        <dbReference type="Pfam" id="PF02627"/>
    </source>
</evidence>
<name>A0ABV5HSV8_9VIBR</name>
<proteinExistence type="predicted"/>